<feature type="non-terminal residue" evidence="2">
    <location>
        <position position="1"/>
    </location>
</feature>
<proteinExistence type="predicted"/>
<evidence type="ECO:0000259" key="1">
    <source>
        <dbReference type="Pfam" id="PF00668"/>
    </source>
</evidence>
<accession>A0ABU2UZ46</accession>
<organism evidence="2 3">
    <name type="scientific">Streptomyces hintoniae</name>
    <dbReference type="NCBI Taxonomy" id="3075521"/>
    <lineage>
        <taxon>Bacteria</taxon>
        <taxon>Bacillati</taxon>
        <taxon>Actinomycetota</taxon>
        <taxon>Actinomycetes</taxon>
        <taxon>Kitasatosporales</taxon>
        <taxon>Streptomycetaceae</taxon>
        <taxon>Streptomyces</taxon>
    </lineage>
</organism>
<evidence type="ECO:0000313" key="2">
    <source>
        <dbReference type="EMBL" id="MDT0478560.1"/>
    </source>
</evidence>
<dbReference type="EMBL" id="JAVRFF010000612">
    <property type="protein sequence ID" value="MDT0478560.1"/>
    <property type="molecule type" value="Genomic_DNA"/>
</dbReference>
<gene>
    <name evidence="2" type="ORF">RM863_41295</name>
</gene>
<dbReference type="Proteomes" id="UP001180489">
    <property type="component" value="Unassembled WGS sequence"/>
</dbReference>
<keyword evidence="3" id="KW-1185">Reference proteome</keyword>
<feature type="domain" description="Condensation" evidence="1">
    <location>
        <begin position="3"/>
        <end position="115"/>
    </location>
</feature>
<dbReference type="Pfam" id="PF00668">
    <property type="entry name" value="Condensation"/>
    <property type="match status" value="1"/>
</dbReference>
<feature type="non-terminal residue" evidence="2">
    <location>
        <position position="127"/>
    </location>
</feature>
<dbReference type="SUPFAM" id="SSF52777">
    <property type="entry name" value="CoA-dependent acyltransferases"/>
    <property type="match status" value="1"/>
</dbReference>
<sequence>IPLGTPVSGRGDASLDRLVGCFVNFLVLRADTGGDPTFRRLLERVRETDLAAYAHADLPFESLVEALNPARTPARHPLFQVVLSLQTATAADGGFEEVPVEPATAQFDLFFEVTERRAGDGAPQGLD</sequence>
<dbReference type="InterPro" id="IPR001242">
    <property type="entry name" value="Condensation_dom"/>
</dbReference>
<protein>
    <submittedName>
        <fullName evidence="2">Condensation domain-containing protein</fullName>
    </submittedName>
</protein>
<evidence type="ECO:0000313" key="3">
    <source>
        <dbReference type="Proteomes" id="UP001180489"/>
    </source>
</evidence>
<comment type="caution">
    <text evidence="2">The sequence shown here is derived from an EMBL/GenBank/DDBJ whole genome shotgun (WGS) entry which is preliminary data.</text>
</comment>
<dbReference type="PANTHER" id="PTHR45527">
    <property type="entry name" value="NONRIBOSOMAL PEPTIDE SYNTHETASE"/>
    <property type="match status" value="1"/>
</dbReference>
<dbReference type="RefSeq" id="WP_311638390.1">
    <property type="nucleotide sequence ID" value="NZ_JAVRFF010000612.1"/>
</dbReference>
<reference evidence="2" key="1">
    <citation type="submission" date="2024-05" db="EMBL/GenBank/DDBJ databases">
        <title>30 novel species of actinomycetes from the DSMZ collection.</title>
        <authorList>
            <person name="Nouioui I."/>
        </authorList>
    </citation>
    <scope>NUCLEOTIDE SEQUENCE</scope>
    <source>
        <strain evidence="2">DSM 41014</strain>
    </source>
</reference>
<dbReference type="Gene3D" id="3.30.559.30">
    <property type="entry name" value="Nonribosomal peptide synthetase, condensation domain"/>
    <property type="match status" value="1"/>
</dbReference>
<dbReference type="PANTHER" id="PTHR45527:SF1">
    <property type="entry name" value="FATTY ACID SYNTHASE"/>
    <property type="match status" value="1"/>
</dbReference>
<name>A0ABU2UZ46_9ACTN</name>